<proteinExistence type="predicted"/>
<comment type="caution">
    <text evidence="1">The sequence shown here is derived from an EMBL/GenBank/DDBJ whole genome shotgun (WGS) entry which is preliminary data.</text>
</comment>
<organism evidence="1 2">
    <name type="scientific">Pelotomaculum propionicicum</name>
    <dbReference type="NCBI Taxonomy" id="258475"/>
    <lineage>
        <taxon>Bacteria</taxon>
        <taxon>Bacillati</taxon>
        <taxon>Bacillota</taxon>
        <taxon>Clostridia</taxon>
        <taxon>Eubacteriales</taxon>
        <taxon>Desulfotomaculaceae</taxon>
        <taxon>Pelotomaculum</taxon>
    </lineage>
</organism>
<dbReference type="OrthoDB" id="1809002at2"/>
<accession>A0A4Y7RV35</accession>
<keyword evidence="2" id="KW-1185">Reference proteome</keyword>
<sequence>MVNSRLFEQCQVVGEGRTQLLCETFLNVKPPMSKIIGESYDVQIADYTVFNDRVLVKGIVEKTFYYKHPHIGKSEEDSQKEATDKSNVQIVNKQNSKEEKKKDCESTEKQKKTNKFKCLDGWCKHIESYNGIVHFYQQKLEFAGTVEIPGIMPGDSCQVDLAEVKDYDAFVATETENNGLINAGRQMFVIDIALIATRSEKKSSTVKKEDITKIILVDNFEEKPIKCE</sequence>
<name>A0A4Y7RV35_9FIRM</name>
<reference evidence="1 2" key="1">
    <citation type="journal article" date="2018" name="Environ. Microbiol.">
        <title>Novel energy conservation strategies and behaviour of Pelotomaculum schinkii driving syntrophic propionate catabolism.</title>
        <authorList>
            <person name="Hidalgo-Ahumada C.A.P."/>
            <person name="Nobu M.K."/>
            <person name="Narihiro T."/>
            <person name="Tamaki H."/>
            <person name="Liu W.T."/>
            <person name="Kamagata Y."/>
            <person name="Stams A.J.M."/>
            <person name="Imachi H."/>
            <person name="Sousa D.Z."/>
        </authorList>
    </citation>
    <scope>NUCLEOTIDE SEQUENCE [LARGE SCALE GENOMIC DNA]</scope>
    <source>
        <strain evidence="1 2">MGP</strain>
    </source>
</reference>
<gene>
    <name evidence="1" type="ORF">Pmgp_00903</name>
</gene>
<protein>
    <submittedName>
        <fullName evidence="1">Uncharacterized protein</fullName>
    </submittedName>
</protein>
<dbReference type="RefSeq" id="WP_134212778.1">
    <property type="nucleotide sequence ID" value="NZ_QFFZ01000006.1"/>
</dbReference>
<evidence type="ECO:0000313" key="1">
    <source>
        <dbReference type="EMBL" id="TEB12572.1"/>
    </source>
</evidence>
<evidence type="ECO:0000313" key="2">
    <source>
        <dbReference type="Proteomes" id="UP000297597"/>
    </source>
</evidence>
<dbReference type="EMBL" id="QFFZ01000006">
    <property type="protein sequence ID" value="TEB12572.1"/>
    <property type="molecule type" value="Genomic_DNA"/>
</dbReference>
<dbReference type="AlphaFoldDB" id="A0A4Y7RV35"/>
<dbReference type="Proteomes" id="UP000297597">
    <property type="component" value="Unassembled WGS sequence"/>
</dbReference>